<dbReference type="PANTHER" id="PTHR43156">
    <property type="entry name" value="STAGE II SPORULATION PROTEIN E-RELATED"/>
    <property type="match status" value="1"/>
</dbReference>
<dbReference type="HOGENOM" id="CLU_243603_0_0_12"/>
<dbReference type="RefSeq" id="WP_024268214.1">
    <property type="nucleotide sequence ID" value="NC_023035.1"/>
</dbReference>
<accession>V5WHI5</accession>
<organism evidence="5 6">
    <name type="scientific">Salinispira pacifica</name>
    <dbReference type="NCBI Taxonomy" id="1307761"/>
    <lineage>
        <taxon>Bacteria</taxon>
        <taxon>Pseudomonadati</taxon>
        <taxon>Spirochaetota</taxon>
        <taxon>Spirochaetia</taxon>
        <taxon>Spirochaetales</taxon>
        <taxon>Spirochaetaceae</taxon>
        <taxon>Salinispira</taxon>
    </lineage>
</organism>
<dbReference type="PATRIC" id="fig|1307761.3.peg.1919"/>
<dbReference type="GO" id="GO:0016020">
    <property type="term" value="C:membrane"/>
    <property type="evidence" value="ECO:0007669"/>
    <property type="project" value="InterPro"/>
</dbReference>
<gene>
    <name evidence="5" type="ORF">L21SP2_1926</name>
</gene>
<dbReference type="InterPro" id="IPR036457">
    <property type="entry name" value="PPM-type-like_dom_sf"/>
</dbReference>
<dbReference type="InterPro" id="IPR001932">
    <property type="entry name" value="PPM-type_phosphatase-like_dom"/>
</dbReference>
<dbReference type="eggNOG" id="COG2208">
    <property type="taxonomic scope" value="Bacteria"/>
</dbReference>
<dbReference type="Gene3D" id="2.120.10.10">
    <property type="match status" value="1"/>
</dbReference>
<keyword evidence="3" id="KW-1133">Transmembrane helix</keyword>
<protein>
    <recommendedName>
        <fullName evidence="4">HAMP domain-containing protein</fullName>
    </recommendedName>
</protein>
<feature type="transmembrane region" description="Helical" evidence="3">
    <location>
        <begin position="786"/>
        <end position="807"/>
    </location>
</feature>
<evidence type="ECO:0000256" key="1">
    <source>
        <dbReference type="ARBA" id="ARBA00022801"/>
    </source>
</evidence>
<dbReference type="PROSITE" id="PS50885">
    <property type="entry name" value="HAMP"/>
    <property type="match status" value="1"/>
</dbReference>
<dbReference type="Gene3D" id="3.60.40.10">
    <property type="entry name" value="PPM-type phosphatase domain"/>
    <property type="match status" value="1"/>
</dbReference>
<dbReference type="SUPFAM" id="SSF50939">
    <property type="entry name" value="Sialidases"/>
    <property type="match status" value="2"/>
</dbReference>
<feature type="compositionally biased region" description="Polar residues" evidence="2">
    <location>
        <begin position="7"/>
        <end position="20"/>
    </location>
</feature>
<evidence type="ECO:0000313" key="5">
    <source>
        <dbReference type="EMBL" id="AHC15297.1"/>
    </source>
</evidence>
<dbReference type="EMBL" id="CP006939">
    <property type="protein sequence ID" value="AHC15297.1"/>
    <property type="molecule type" value="Genomic_DNA"/>
</dbReference>
<dbReference type="KEGG" id="slr:L21SP2_1926"/>
<dbReference type="InterPro" id="IPR036278">
    <property type="entry name" value="Sialidase_sf"/>
</dbReference>
<feature type="domain" description="HAMP" evidence="4">
    <location>
        <begin position="1161"/>
        <end position="1218"/>
    </location>
</feature>
<dbReference type="OrthoDB" id="9763484at2"/>
<evidence type="ECO:0000256" key="3">
    <source>
        <dbReference type="SAM" id="Phobius"/>
    </source>
</evidence>
<dbReference type="SMART" id="SM00304">
    <property type="entry name" value="HAMP"/>
    <property type="match status" value="1"/>
</dbReference>
<dbReference type="CDD" id="cd15482">
    <property type="entry name" value="Sialidase_non-viral"/>
    <property type="match status" value="1"/>
</dbReference>
<dbReference type="GO" id="GO:0016791">
    <property type="term" value="F:phosphatase activity"/>
    <property type="evidence" value="ECO:0007669"/>
    <property type="project" value="TreeGrafter"/>
</dbReference>
<sequence length="1619" mass="184199">MRRKQNRFTSTDNGHPQSCISPRRAQLPLLVLFLLAVSSPAALFSQEVGNTRIYLEPPRQLLQDDVRVPELVSFDDRLYVFFQRVIGGEQGSLSVAYITSEDGMEWSDERVLRENIPLESDSIPPVYSVAVGEGEIAVAVTVSENDVELYHARRGRPLILEEEIISSNPVVNPVLRPRDDGFILFLSRRSQRLSQDAVIAAEVFNIVYSLRTSGRGWSDIRTLNTPENQRQIFNPAFLDTGDREYLVYEARNISAEFGAYNQLYSMVSRDNGESWSEPVNITDFVDFEDSTNSSIVYQNYTNQNPRLSLGEDGLPVLLYERNRLGLNARISISRLDRSGLVRVERNRRNVYISPENRASGAPRHILFRGEEYVLFYYDPLGQSRVYLARRDVPEWDTFELTSGFSGVFPRFAVHNGRLHILWLRRNLQEGGPGSLAYREPDQSVEPPIARPLNFQPAVPDNIQELAFDIQLPDDPAGIRSVSYLWTQDEDADPRDLQSVGLTENIILNANRHGTWNLFLSVRDGAGNSSDISRISYELDLVPPPKVEFPPLPLDDQGYLESNSISIPWLESQADDLAGYRLRLEYIADADAELENPEEVRQRVAENFSSRVSIFREENSLRLFNEDNGLWALAVRAVDRVGNSSEPAVALIRMNKYVPVTLLNLITLEENILGEKILEFQGRGYTANGRISRIVFDRNGSAPWDHELLLSDGDYRILSDRRISGISLRDVSSGEYQIGMFHEDRGWYFHSRNLALDATGAVKLGRYELTPPPEVSMTGEEVRRLSAMQISVILIIPLLILVIFISLFRMRSIIRDNRAIQQEVLALIEGSQSPSSRVLEEKVSTMQKQGMGLRAKFTIFMLILVIAVVAVVSLPLSTFILTNQQETLAQGLEDRIEVMIRSLSTGAAGVLDDSSALNIIRGLGDLTNQVSAMSEIEYVTITSRPNDLELDQDAREFIWATTDEYLFMSDTQREEYLNRISAEYQGDRYFSRDTEPRAENLIAGRLRIRDSVSEQIVDEVIPGFNESFEDPEIRQIVSDLRSLQEARSGASDEEFQQLLNQEEILLDRLSSELEQEAEILSEPSFSVQNYDLDSQYYTFFYPVYWIENDFSFQYQGTVRLGISTESINTRIQSTRRTILIQVGIFAAIAVAAGVAGALLLASITVNPIKQLVAGVERIRDTEKKSDLKGSPIVVKTRDELNFLSETINQMTAGLIKAEAANKSVMMGKDVQKMFITLDPNPHDAKTKATTRHEITDEVEFFGYYEGAKGVSGDYYYYQKIDDRKYAMIKCDVSGKDIEAALIMVTVATLFLQHFDSWQDKQLRERRIAHALKQKVQSGARLSQLATNINEIIYAREFKGKFAAFNMLTLDEKSGEITFCNAGDNIVHLYRRSQKKVVQIQLKQTPAAGAVSERVMGMPIEFPEETARLEKGDIMLLFTDGYEEARRYLRYEDWNVYKADDFAGEDGKKELEALEEEMKPFIMGQDEDGLGEAFSIPRIHDVVEAVMNRQMYRLTKFRNPAGDEDLLFDFSAMEPNLENLILALMSVEKVFRLVPIPGLTHEDRINVDKKIDEFLKKYFLQYSRYFNHPMETDENSLYQRFSHIKEDSQYDDLTILAVEKK</sequence>
<keyword evidence="6" id="KW-1185">Reference proteome</keyword>
<dbReference type="Pfam" id="PF07228">
    <property type="entry name" value="SpoIIE"/>
    <property type="match status" value="1"/>
</dbReference>
<dbReference type="Proteomes" id="UP000018680">
    <property type="component" value="Chromosome"/>
</dbReference>
<keyword evidence="3" id="KW-0472">Membrane</keyword>
<dbReference type="PANTHER" id="PTHR43156:SF2">
    <property type="entry name" value="STAGE II SPORULATION PROTEIN E"/>
    <property type="match status" value="1"/>
</dbReference>
<evidence type="ECO:0000313" key="6">
    <source>
        <dbReference type="Proteomes" id="UP000018680"/>
    </source>
</evidence>
<keyword evidence="3" id="KW-0812">Transmembrane</keyword>
<dbReference type="STRING" id="1307761.L21SP2_1926"/>
<name>V5WHI5_9SPIO</name>
<dbReference type="CDD" id="cd06225">
    <property type="entry name" value="HAMP"/>
    <property type="match status" value="1"/>
</dbReference>
<reference evidence="5 6" key="1">
    <citation type="journal article" date="2015" name="Stand. Genomic Sci.">
        <title>Complete genome sequence and description of Salinispira pacifica gen. nov., sp. nov., a novel spirochaete isolated form a hypersaline microbial mat.</title>
        <authorList>
            <person name="Ben Hania W."/>
            <person name="Joseph M."/>
            <person name="Schumann P."/>
            <person name="Bunk B."/>
            <person name="Fiebig A."/>
            <person name="Sproer C."/>
            <person name="Klenk H.P."/>
            <person name="Fardeau M.L."/>
            <person name="Spring S."/>
        </authorList>
    </citation>
    <scope>NUCLEOTIDE SEQUENCE [LARGE SCALE GENOMIC DNA]</scope>
    <source>
        <strain evidence="5 6">L21-RPul-D2</strain>
    </source>
</reference>
<dbReference type="Gene3D" id="6.10.340.10">
    <property type="match status" value="1"/>
</dbReference>
<dbReference type="Pfam" id="PF00672">
    <property type="entry name" value="HAMP"/>
    <property type="match status" value="1"/>
</dbReference>
<keyword evidence="1" id="KW-0378">Hydrolase</keyword>
<proteinExistence type="predicted"/>
<dbReference type="InterPro" id="IPR003660">
    <property type="entry name" value="HAMP_dom"/>
</dbReference>
<feature type="transmembrane region" description="Helical" evidence="3">
    <location>
        <begin position="856"/>
        <end position="880"/>
    </location>
</feature>
<dbReference type="SMART" id="SM00331">
    <property type="entry name" value="PP2C_SIG"/>
    <property type="match status" value="1"/>
</dbReference>
<evidence type="ECO:0000256" key="2">
    <source>
        <dbReference type="SAM" id="MobiDB-lite"/>
    </source>
</evidence>
<dbReference type="GO" id="GO:0007165">
    <property type="term" value="P:signal transduction"/>
    <property type="evidence" value="ECO:0007669"/>
    <property type="project" value="InterPro"/>
</dbReference>
<dbReference type="InterPro" id="IPR052016">
    <property type="entry name" value="Bact_Sigma-Reg"/>
</dbReference>
<evidence type="ECO:0000259" key="4">
    <source>
        <dbReference type="PROSITE" id="PS50885"/>
    </source>
</evidence>
<feature type="region of interest" description="Disordered" evidence="2">
    <location>
        <begin position="1"/>
        <end position="20"/>
    </location>
</feature>